<evidence type="ECO:0000313" key="2">
    <source>
        <dbReference type="EMBL" id="CAG6534077.1"/>
    </source>
</evidence>
<keyword evidence="1" id="KW-1133">Transmembrane helix</keyword>
<dbReference type="AlphaFoldDB" id="A0A8D8HGU1"/>
<reference evidence="2" key="1">
    <citation type="submission" date="2021-05" db="EMBL/GenBank/DDBJ databases">
        <authorList>
            <person name="Alioto T."/>
            <person name="Alioto T."/>
            <person name="Gomez Garrido J."/>
        </authorList>
    </citation>
    <scope>NUCLEOTIDE SEQUENCE</scope>
</reference>
<sequence>MLLGHCPLINNMMNTTVLRLGDFGWHWFYHKLMSYTTLHHKIATFQMLPHQNSCHIFLILVNVTKRVFCWWILFVYFLVHETLRRVRVDAHVPHAQRVRPFLPEQPLGFLQRQVDTLPERTERHPVLLDVPNAHVVPDLVLTITVSRLLRRGLHLRQNLLTHTTPTAGCFRLLHSPLLGRNCTLTCLLTEPHFAKIFLHVVIPAPSTVQLIATF</sequence>
<protein>
    <submittedName>
        <fullName evidence="2">(northern house mosquito) hypothetical protein</fullName>
    </submittedName>
</protein>
<proteinExistence type="predicted"/>
<dbReference type="EMBL" id="HBUE01210100">
    <property type="protein sequence ID" value="CAG6534077.1"/>
    <property type="molecule type" value="Transcribed_RNA"/>
</dbReference>
<evidence type="ECO:0000256" key="1">
    <source>
        <dbReference type="SAM" id="Phobius"/>
    </source>
</evidence>
<feature type="transmembrane region" description="Helical" evidence="1">
    <location>
        <begin position="56"/>
        <end position="79"/>
    </location>
</feature>
<name>A0A8D8HGU1_CULPI</name>
<keyword evidence="1" id="KW-0812">Transmembrane</keyword>
<keyword evidence="1" id="KW-0472">Membrane</keyword>
<accession>A0A8D8HGU1</accession>
<dbReference type="EMBL" id="HBUE01316514">
    <property type="protein sequence ID" value="CAG6585977.1"/>
    <property type="molecule type" value="Transcribed_RNA"/>
</dbReference>
<organism evidence="2">
    <name type="scientific">Culex pipiens</name>
    <name type="common">House mosquito</name>
    <dbReference type="NCBI Taxonomy" id="7175"/>
    <lineage>
        <taxon>Eukaryota</taxon>
        <taxon>Metazoa</taxon>
        <taxon>Ecdysozoa</taxon>
        <taxon>Arthropoda</taxon>
        <taxon>Hexapoda</taxon>
        <taxon>Insecta</taxon>
        <taxon>Pterygota</taxon>
        <taxon>Neoptera</taxon>
        <taxon>Endopterygota</taxon>
        <taxon>Diptera</taxon>
        <taxon>Nematocera</taxon>
        <taxon>Culicoidea</taxon>
        <taxon>Culicidae</taxon>
        <taxon>Culicinae</taxon>
        <taxon>Culicini</taxon>
        <taxon>Culex</taxon>
        <taxon>Culex</taxon>
    </lineage>
</organism>